<protein>
    <recommendedName>
        <fullName evidence="11">N-acetyltransferase domain-containing protein</fullName>
    </recommendedName>
</protein>
<keyword evidence="6" id="KW-0735">Signal-anchor</keyword>
<dbReference type="InterPro" id="IPR007965">
    <property type="entry name" value="GNAT_ATAT"/>
</dbReference>
<dbReference type="GO" id="GO:0016758">
    <property type="term" value="F:hexosyltransferase activity"/>
    <property type="evidence" value="ECO:0007669"/>
    <property type="project" value="InterPro"/>
</dbReference>
<dbReference type="PANTHER" id="PTHR12327:SF0">
    <property type="entry name" value="ALPHA-TUBULIN N-ACETYLTRANSFERASE 1"/>
    <property type="match status" value="1"/>
</dbReference>
<keyword evidence="9" id="KW-0472">Membrane</keyword>
<dbReference type="InterPro" id="IPR002659">
    <property type="entry name" value="Glyco_trans_31"/>
</dbReference>
<dbReference type="GO" id="GO:0019799">
    <property type="term" value="F:tubulin N-acetyltransferase activity"/>
    <property type="evidence" value="ECO:0007669"/>
    <property type="project" value="InterPro"/>
</dbReference>
<dbReference type="AlphaFoldDB" id="A0A813G2M0"/>
<dbReference type="OMA" id="WGHVMAL"/>
<evidence type="ECO:0000256" key="1">
    <source>
        <dbReference type="ARBA" id="ARBA00004323"/>
    </source>
</evidence>
<dbReference type="OrthoDB" id="2139606at2759"/>
<evidence type="ECO:0000313" key="12">
    <source>
        <dbReference type="EMBL" id="CAE8619300.1"/>
    </source>
</evidence>
<evidence type="ECO:0000256" key="5">
    <source>
        <dbReference type="ARBA" id="ARBA00022692"/>
    </source>
</evidence>
<feature type="non-terminal residue" evidence="12">
    <location>
        <position position="782"/>
    </location>
</feature>
<sequence length="782" mass="85830">ELGRKSATAQGLRKPVTYGSAHGMGDQRVYLLVQGRTALGILKVGRKRLFVAAPPVESLRRGADVFADVQGAFREIEPLCCLDFYVHERCQRSGFGRQLFETMLARERTTPEQLGYDRPSPKLMGFLKKHCGLGRYQPQNNNFVVFDAFFDPSAEQGGEARSTSRCAASSKGVSHGHGGYGRAGASSGAIAGSSTCRLSAARDAERLPPTASGAGGRVRQSLGIEMARREKPQEWQLQIAGAASGAGLHDELVRLSREALPLLHPHSPPFLVRELALSPSGLLQVQTQRSPETGECLLLDAFSAPPKVLQANAPTVQLDEASLRSHSCAFRVLWARGRGGSLDWMPKNSRLCELYDALLVEDEFLLDGFRANPPSCRVYPVDPNEARAAELGPLPWKPGGQLPMIDRPLVSFHAYSVYGEEAQMNQQRWLQDPDVWNSYFIALVKDGFLKLCLNKEDCIGDQSPYRLMFWEDVSSEFVDCVARGITPIYAGTGSVHEYTERNVVLTPWRFETPAEMADMVSTLSSPQGVLEYGTKVYMQRQSNHILGNLYWNKDVRLRALLMASAARKQPKATSARGDASPIAELVVCVASAASKRSARDIIRQTWGKEDLVRTAWGPVQLKVVFFLGAAPEAAAEHAEMGDVVLLPNLEESFGSIWLKTAAILKFGADYFRSGGQGLGPGSTIGLSRFLVKCDDDAFIDIDAMVADLLVSPPVGLYWGHVMALVEPNRIEGDKYFVPYEVYPDGYYPLYARGMAYALSEDLVSPLGAALADGRLEPFPYRE</sequence>
<dbReference type="Pfam" id="PF05301">
    <property type="entry name" value="Acetyltransf_16"/>
    <property type="match status" value="1"/>
</dbReference>
<comment type="subcellular location">
    <subcellularLocation>
        <location evidence="1">Golgi apparatus membrane</location>
        <topology evidence="1">Single-pass type II membrane protein</topology>
    </subcellularLocation>
</comment>
<proteinExistence type="inferred from homology"/>
<name>A0A813G2M0_POLGL</name>
<dbReference type="Gene3D" id="3.40.630.30">
    <property type="match status" value="1"/>
</dbReference>
<evidence type="ECO:0000256" key="10">
    <source>
        <dbReference type="ARBA" id="ARBA00023315"/>
    </source>
</evidence>
<evidence type="ECO:0000256" key="7">
    <source>
        <dbReference type="ARBA" id="ARBA00022989"/>
    </source>
</evidence>
<evidence type="ECO:0000256" key="8">
    <source>
        <dbReference type="ARBA" id="ARBA00023034"/>
    </source>
</evidence>
<keyword evidence="7" id="KW-1133">Transmembrane helix</keyword>
<gene>
    <name evidence="12" type="ORF">PGLA1383_LOCUS36891</name>
</gene>
<dbReference type="GO" id="GO:0000139">
    <property type="term" value="C:Golgi membrane"/>
    <property type="evidence" value="ECO:0007669"/>
    <property type="project" value="UniProtKB-SubCell"/>
</dbReference>
<evidence type="ECO:0000256" key="2">
    <source>
        <dbReference type="ARBA" id="ARBA00008661"/>
    </source>
</evidence>
<evidence type="ECO:0000259" key="11">
    <source>
        <dbReference type="PROSITE" id="PS51730"/>
    </source>
</evidence>
<dbReference type="Gene3D" id="3.90.550.50">
    <property type="match status" value="1"/>
</dbReference>
<dbReference type="InterPro" id="IPR038746">
    <property type="entry name" value="Atat"/>
</dbReference>
<accession>A0A813G2M0</accession>
<dbReference type="Proteomes" id="UP000654075">
    <property type="component" value="Unassembled WGS sequence"/>
</dbReference>
<evidence type="ECO:0000256" key="3">
    <source>
        <dbReference type="ARBA" id="ARBA00022676"/>
    </source>
</evidence>
<comment type="similarity">
    <text evidence="2">Belongs to the glycosyltransferase 31 family.</text>
</comment>
<keyword evidence="4" id="KW-0808">Transferase</keyword>
<feature type="domain" description="N-acetyltransferase" evidence="11">
    <location>
        <begin position="1"/>
        <end position="150"/>
    </location>
</feature>
<feature type="non-terminal residue" evidence="12">
    <location>
        <position position="1"/>
    </location>
</feature>
<evidence type="ECO:0000313" key="13">
    <source>
        <dbReference type="Proteomes" id="UP000654075"/>
    </source>
</evidence>
<dbReference type="Pfam" id="PF01762">
    <property type="entry name" value="Galactosyl_T"/>
    <property type="match status" value="1"/>
</dbReference>
<keyword evidence="13" id="KW-1185">Reference proteome</keyword>
<evidence type="ECO:0000256" key="4">
    <source>
        <dbReference type="ARBA" id="ARBA00022679"/>
    </source>
</evidence>
<dbReference type="PROSITE" id="PS51730">
    <property type="entry name" value="GNAT_ATAT"/>
    <property type="match status" value="1"/>
</dbReference>
<dbReference type="GO" id="GO:0005874">
    <property type="term" value="C:microtubule"/>
    <property type="evidence" value="ECO:0007669"/>
    <property type="project" value="InterPro"/>
</dbReference>
<evidence type="ECO:0000256" key="6">
    <source>
        <dbReference type="ARBA" id="ARBA00022968"/>
    </source>
</evidence>
<comment type="caution">
    <text evidence="12">The sequence shown here is derived from an EMBL/GenBank/DDBJ whole genome shotgun (WGS) entry which is preliminary data.</text>
</comment>
<dbReference type="EMBL" id="CAJNNV010026943">
    <property type="protein sequence ID" value="CAE8619300.1"/>
    <property type="molecule type" value="Genomic_DNA"/>
</dbReference>
<evidence type="ECO:0000256" key="9">
    <source>
        <dbReference type="ARBA" id="ARBA00023136"/>
    </source>
</evidence>
<organism evidence="12 13">
    <name type="scientific">Polarella glacialis</name>
    <name type="common">Dinoflagellate</name>
    <dbReference type="NCBI Taxonomy" id="89957"/>
    <lineage>
        <taxon>Eukaryota</taxon>
        <taxon>Sar</taxon>
        <taxon>Alveolata</taxon>
        <taxon>Dinophyceae</taxon>
        <taxon>Suessiales</taxon>
        <taxon>Suessiaceae</taxon>
        <taxon>Polarella</taxon>
    </lineage>
</organism>
<dbReference type="PANTHER" id="PTHR12327">
    <property type="entry name" value="ALPHA-TUBULIN N-ACETYLTRANSFERASE 1"/>
    <property type="match status" value="1"/>
</dbReference>
<keyword evidence="8" id="KW-0333">Golgi apparatus</keyword>
<keyword evidence="10" id="KW-0012">Acyltransferase</keyword>
<keyword evidence="3" id="KW-0328">Glycosyltransferase</keyword>
<reference evidence="12" key="1">
    <citation type="submission" date="2021-02" db="EMBL/GenBank/DDBJ databases">
        <authorList>
            <person name="Dougan E. K."/>
            <person name="Rhodes N."/>
            <person name="Thang M."/>
            <person name="Chan C."/>
        </authorList>
    </citation>
    <scope>NUCLEOTIDE SEQUENCE</scope>
</reference>
<keyword evidence="5" id="KW-0812">Transmembrane</keyword>